<evidence type="ECO:0000313" key="3">
    <source>
        <dbReference type="Proteomes" id="UP000033695"/>
    </source>
</evidence>
<dbReference type="GO" id="GO:0022857">
    <property type="term" value="F:transmembrane transporter activity"/>
    <property type="evidence" value="ECO:0007669"/>
    <property type="project" value="InterPro"/>
</dbReference>
<feature type="transmembrane region" description="Helical" evidence="1">
    <location>
        <begin position="118"/>
        <end position="141"/>
    </location>
</feature>
<gene>
    <name evidence="2" type="ORF">JG29_15570</name>
</gene>
<evidence type="ECO:0000256" key="1">
    <source>
        <dbReference type="SAM" id="Phobius"/>
    </source>
</evidence>
<dbReference type="AlphaFoldDB" id="A0A0F4KSL2"/>
<dbReference type="OrthoDB" id="9813540at2"/>
<keyword evidence="1" id="KW-0472">Membrane</keyword>
<dbReference type="STRING" id="1218508.JG29_15570"/>
<evidence type="ECO:0000313" key="2">
    <source>
        <dbReference type="EMBL" id="KJY48211.1"/>
    </source>
</evidence>
<organism evidence="2 3">
    <name type="scientific">Bombilactobacillus mellis</name>
    <dbReference type="NCBI Taxonomy" id="1218508"/>
    <lineage>
        <taxon>Bacteria</taxon>
        <taxon>Bacillati</taxon>
        <taxon>Bacillota</taxon>
        <taxon>Bacilli</taxon>
        <taxon>Lactobacillales</taxon>
        <taxon>Lactobacillaceae</taxon>
        <taxon>Bombilactobacillus</taxon>
    </lineage>
</organism>
<dbReference type="RefSeq" id="WP_045923375.1">
    <property type="nucleotide sequence ID" value="NZ_JAAEDY010000007.1"/>
</dbReference>
<feature type="transmembrane region" description="Helical" evidence="1">
    <location>
        <begin position="9"/>
        <end position="28"/>
    </location>
</feature>
<comment type="caution">
    <text evidence="2">The sequence shown here is derived from an EMBL/GenBank/DDBJ whole genome shotgun (WGS) entry which is preliminary data.</text>
</comment>
<dbReference type="PATRIC" id="fig|1218508.4.peg.1550"/>
<dbReference type="InterPro" id="IPR024529">
    <property type="entry name" value="ECF_trnsprt_substrate-spec"/>
</dbReference>
<reference evidence="2 3" key="1">
    <citation type="submission" date="2014-12" db="EMBL/GenBank/DDBJ databases">
        <title>Comparative genomics of the lactic acid bacteria isolated from the honey bee gut.</title>
        <authorList>
            <person name="Ellegaard K.M."/>
            <person name="Tamarit D."/>
            <person name="Javelind E."/>
            <person name="Olofsson T."/>
            <person name="Andersson S.G."/>
            <person name="Vasquez A."/>
        </authorList>
    </citation>
    <scope>NUCLEOTIDE SEQUENCE [LARGE SCALE GENOMIC DNA]</scope>
    <source>
        <strain evidence="2 3">Hon2</strain>
    </source>
</reference>
<proteinExistence type="predicted"/>
<protein>
    <submittedName>
        <fullName evidence="2">Integral membrane protein</fullName>
    </submittedName>
</protein>
<keyword evidence="1" id="KW-0812">Transmembrane</keyword>
<feature type="transmembrane region" description="Helical" evidence="1">
    <location>
        <begin position="88"/>
        <end position="106"/>
    </location>
</feature>
<keyword evidence="1" id="KW-1133">Transmembrane helix</keyword>
<dbReference type="EMBL" id="JXBZ01000010">
    <property type="protein sequence ID" value="KJY48211.1"/>
    <property type="molecule type" value="Genomic_DNA"/>
</dbReference>
<keyword evidence="3" id="KW-1185">Reference proteome</keyword>
<name>A0A0F4KSL2_9LACO</name>
<sequence length="197" mass="20816">MKKTQAYKLAIRAILIAIILIQSLTPFLGFIPLGLVNITIIHLTVIVAAIILGPADGALIGLIWGIGTIIRAYTAPTSPLDTMIFTNPVIAVLPRVLVGYLAGVVYRSTKAHINSQTVRMAVAAVIGSLTNTITVLVLMRVFFASALVSVYKVASSALNGILLALVATNGLPECLAAAVLVPLICKAVFRANRFLEN</sequence>
<accession>A0A0F4KSL2</accession>
<dbReference type="Pfam" id="PF12822">
    <property type="entry name" value="ECF_trnsprt"/>
    <property type="match status" value="1"/>
</dbReference>
<dbReference type="Gene3D" id="1.10.1760.20">
    <property type="match status" value="1"/>
</dbReference>
<feature type="transmembrane region" description="Helical" evidence="1">
    <location>
        <begin position="161"/>
        <end position="185"/>
    </location>
</feature>
<dbReference type="Proteomes" id="UP000033695">
    <property type="component" value="Unassembled WGS sequence"/>
</dbReference>
<dbReference type="HOGENOM" id="CLU_088550_0_0_9"/>